<organism evidence="1 2">
    <name type="scientific">Pontibacter saemangeumensis</name>
    <dbReference type="NCBI Taxonomy" id="1084525"/>
    <lineage>
        <taxon>Bacteria</taxon>
        <taxon>Pseudomonadati</taxon>
        <taxon>Bacteroidota</taxon>
        <taxon>Cytophagia</taxon>
        <taxon>Cytophagales</taxon>
        <taxon>Hymenobacteraceae</taxon>
        <taxon>Pontibacter</taxon>
    </lineage>
</organism>
<name>A0ABP8LJQ9_9BACT</name>
<dbReference type="InterPro" id="IPR036188">
    <property type="entry name" value="FAD/NAD-bd_sf"/>
</dbReference>
<evidence type="ECO:0000313" key="1">
    <source>
        <dbReference type="EMBL" id="GAA4430374.1"/>
    </source>
</evidence>
<dbReference type="EMBL" id="BAABHC010000006">
    <property type="protein sequence ID" value="GAA4430374.1"/>
    <property type="molecule type" value="Genomic_DNA"/>
</dbReference>
<dbReference type="Gene3D" id="3.50.50.60">
    <property type="entry name" value="FAD/NAD(P)-binding domain"/>
    <property type="match status" value="1"/>
</dbReference>
<accession>A0ABP8LJQ9</accession>
<reference evidence="2" key="1">
    <citation type="journal article" date="2019" name="Int. J. Syst. Evol. Microbiol.">
        <title>The Global Catalogue of Microorganisms (GCM) 10K type strain sequencing project: providing services to taxonomists for standard genome sequencing and annotation.</title>
        <authorList>
            <consortium name="The Broad Institute Genomics Platform"/>
            <consortium name="The Broad Institute Genome Sequencing Center for Infectious Disease"/>
            <person name="Wu L."/>
            <person name="Ma J."/>
        </authorList>
    </citation>
    <scope>NUCLEOTIDE SEQUENCE [LARGE SCALE GENOMIC DNA]</scope>
    <source>
        <strain evidence="2">JCM 17926</strain>
    </source>
</reference>
<dbReference type="PANTHER" id="PTHR43422:SF3">
    <property type="entry name" value="THIAMINE THIAZOLE SYNTHASE"/>
    <property type="match status" value="1"/>
</dbReference>
<keyword evidence="1" id="KW-0560">Oxidoreductase</keyword>
<comment type="caution">
    <text evidence="1">The sequence shown here is derived from an EMBL/GenBank/DDBJ whole genome shotgun (WGS) entry which is preliminary data.</text>
</comment>
<protein>
    <submittedName>
        <fullName evidence="1">FAD-binding monooxygenase</fullName>
    </submittedName>
</protein>
<dbReference type="GO" id="GO:0004497">
    <property type="term" value="F:monooxygenase activity"/>
    <property type="evidence" value="ECO:0007669"/>
    <property type="project" value="UniProtKB-KW"/>
</dbReference>
<dbReference type="RefSeq" id="WP_345158289.1">
    <property type="nucleotide sequence ID" value="NZ_BAABHC010000006.1"/>
</dbReference>
<keyword evidence="1" id="KW-0503">Monooxygenase</keyword>
<keyword evidence="2" id="KW-1185">Reference proteome</keyword>
<sequence length="449" mass="49532">MSRTHGNSALVIGGSLAGLLTARILSDHFAQVTILERDPVQDVPESRKGQAHTRHLHGLLAQGQHIMEQYFPDLGVGLQSGGNPFVDMGQSMRWFCYGGYRARFEFGMKGIVTSRPFLEWHIRRRVMALPNVTLRDSCVVEGLLAGENNSRIVGLRLAQADKGSGTQDLFADLVVDAGGRGSRSPKWLEELGYSKAEESTVTCGAGYATRIYQRDAAQPGSQDWILITPEAPREYRSGGALPIEQGRWMVSLGGWHGHHAPTDEEGFMAFAKSLPAPDVYNIIANATPLSGIFSYKFPFSLRCHYEKLEDFPEGYLVLGDAVCSFNPLYGQGMTSAAMQAAALDKLLQERPSLLGLRKPYFRQVAKVVANPWRTAVGEDFRFPETRGEKAPGTDLINAYIDQVHRATHQDSAIGAAFLKVMNMIAPPASLMSPPVMWRVIRNMARRRLA</sequence>
<proteinExistence type="predicted"/>
<dbReference type="SUPFAM" id="SSF51905">
    <property type="entry name" value="FAD/NAD(P)-binding domain"/>
    <property type="match status" value="1"/>
</dbReference>
<dbReference type="Proteomes" id="UP001500552">
    <property type="component" value="Unassembled WGS sequence"/>
</dbReference>
<gene>
    <name evidence="1" type="ORF">GCM10023188_16920</name>
</gene>
<evidence type="ECO:0000313" key="2">
    <source>
        <dbReference type="Proteomes" id="UP001500552"/>
    </source>
</evidence>
<dbReference type="PANTHER" id="PTHR43422">
    <property type="entry name" value="THIAMINE THIAZOLE SYNTHASE"/>
    <property type="match status" value="1"/>
</dbReference>